<dbReference type="Gene3D" id="1.10.1220.10">
    <property type="entry name" value="Met repressor-like"/>
    <property type="match status" value="1"/>
</dbReference>
<reference evidence="1 2" key="1">
    <citation type="submission" date="2021-03" db="EMBL/GenBank/DDBJ databases">
        <title>Enterococcal diversity collection.</title>
        <authorList>
            <person name="Gilmore M.S."/>
            <person name="Schwartzman J."/>
            <person name="Van Tyne D."/>
            <person name="Martin M."/>
            <person name="Earl A.M."/>
            <person name="Manson A.L."/>
            <person name="Straub T."/>
            <person name="Salamzade R."/>
            <person name="Saavedra J."/>
            <person name="Lebreton F."/>
            <person name="Prichula J."/>
            <person name="Schaufler K."/>
            <person name="Gaca A."/>
            <person name="Sgardioli B."/>
            <person name="Wagenaar J."/>
            <person name="Strong T."/>
        </authorList>
    </citation>
    <scope>NUCLEOTIDE SEQUENCE [LARGE SCALE GENOMIC DNA]</scope>
    <source>
        <strain evidence="1 2">669A</strain>
    </source>
</reference>
<dbReference type="RefSeq" id="WP_207673911.1">
    <property type="nucleotide sequence ID" value="NZ_JAFREM010000018.1"/>
</dbReference>
<name>A0ABS3LBJ3_9ENTE</name>
<keyword evidence="2" id="KW-1185">Reference proteome</keyword>
<protein>
    <submittedName>
        <fullName evidence="1">Type II toxin-antitoxin system RelB/DinJ family antitoxin</fullName>
    </submittedName>
</protein>
<evidence type="ECO:0000313" key="1">
    <source>
        <dbReference type="EMBL" id="MBO1306996.1"/>
    </source>
</evidence>
<dbReference type="Proteomes" id="UP000664601">
    <property type="component" value="Unassembled WGS sequence"/>
</dbReference>
<evidence type="ECO:0000313" key="2">
    <source>
        <dbReference type="Proteomes" id="UP000664601"/>
    </source>
</evidence>
<proteinExistence type="predicted"/>
<gene>
    <name evidence="1" type="ORF">JZO70_12540</name>
</gene>
<accession>A0ABS3LBJ3</accession>
<dbReference type="InterPro" id="IPR013321">
    <property type="entry name" value="Arc_rbn_hlx_hlx"/>
</dbReference>
<comment type="caution">
    <text evidence="1">The sequence shown here is derived from an EMBL/GenBank/DDBJ whole genome shotgun (WGS) entry which is preliminary data.</text>
</comment>
<organism evidence="1 2">
    <name type="scientific">Candidatus Enterococcus moelleringii</name>
    <dbReference type="NCBI Taxonomy" id="2815325"/>
    <lineage>
        <taxon>Bacteria</taxon>
        <taxon>Bacillati</taxon>
        <taxon>Bacillota</taxon>
        <taxon>Bacilli</taxon>
        <taxon>Lactobacillales</taxon>
        <taxon>Enterococcaceae</taxon>
        <taxon>Enterococcus</taxon>
    </lineage>
</organism>
<sequence>MEIHLPNGELEQAEKMFAEYGLTIEQAVHLFIAQSLEEGTLPFVPSIKPKNKLQLNTNGKGVVVPADAPEDFKEWVRNG</sequence>
<dbReference type="EMBL" id="JAFREM010000018">
    <property type="protein sequence ID" value="MBO1306996.1"/>
    <property type="molecule type" value="Genomic_DNA"/>
</dbReference>